<dbReference type="GO" id="GO:0051119">
    <property type="term" value="F:sugar transmembrane transporter activity"/>
    <property type="evidence" value="ECO:0007669"/>
    <property type="project" value="InterPro"/>
</dbReference>
<feature type="transmembrane region" description="Helical" evidence="5">
    <location>
        <begin position="35"/>
        <end position="55"/>
    </location>
</feature>
<organism evidence="6 7">
    <name type="scientific">Epilithonimonas bovis DSM 19482</name>
    <dbReference type="NCBI Taxonomy" id="1121284"/>
    <lineage>
        <taxon>Bacteria</taxon>
        <taxon>Pseudomonadati</taxon>
        <taxon>Bacteroidota</taxon>
        <taxon>Flavobacteriia</taxon>
        <taxon>Flavobacteriales</taxon>
        <taxon>Weeksellaceae</taxon>
        <taxon>Chryseobacterium group</taxon>
        <taxon>Epilithonimonas</taxon>
    </lineage>
</organism>
<accession>A0A1U7PUM4</accession>
<dbReference type="Gene3D" id="1.20.1280.290">
    <property type="match status" value="1"/>
</dbReference>
<proteinExistence type="predicted"/>
<evidence type="ECO:0000256" key="5">
    <source>
        <dbReference type="SAM" id="Phobius"/>
    </source>
</evidence>
<evidence type="ECO:0000313" key="6">
    <source>
        <dbReference type="EMBL" id="SIT95521.1"/>
    </source>
</evidence>
<evidence type="ECO:0000256" key="1">
    <source>
        <dbReference type="ARBA" id="ARBA00004141"/>
    </source>
</evidence>
<evidence type="ECO:0000256" key="3">
    <source>
        <dbReference type="ARBA" id="ARBA00022989"/>
    </source>
</evidence>
<dbReference type="Proteomes" id="UP000187261">
    <property type="component" value="Unassembled WGS sequence"/>
</dbReference>
<sequence>MNENILGIIAGVFTSISMMPQLIKVIREKDVSNISLGMLLILITGLALWVVYGVLKTEWPIILTNALAVTLNTILLIFYFKFK</sequence>
<dbReference type="AlphaFoldDB" id="A0A1U7PUM4"/>
<gene>
    <name evidence="6" type="ORF">SAMN05660493_00168</name>
</gene>
<dbReference type="GO" id="GO:0016020">
    <property type="term" value="C:membrane"/>
    <property type="evidence" value="ECO:0007669"/>
    <property type="project" value="UniProtKB-SubCell"/>
</dbReference>
<keyword evidence="2 5" id="KW-0812">Transmembrane</keyword>
<name>A0A1U7PUM4_9FLAO</name>
<dbReference type="InterPro" id="IPR006603">
    <property type="entry name" value="PQ-loop_rpt"/>
</dbReference>
<dbReference type="InterPro" id="IPR047662">
    <property type="entry name" value="SemiSWEET"/>
</dbReference>
<dbReference type="RefSeq" id="WP_076781544.1">
    <property type="nucleotide sequence ID" value="NZ_FTPU01000002.1"/>
</dbReference>
<protein>
    <submittedName>
        <fullName evidence="6">MtN3 and saliva related transmembrane protein</fullName>
    </submittedName>
</protein>
<reference evidence="7" key="1">
    <citation type="submission" date="2016-10" db="EMBL/GenBank/DDBJ databases">
        <authorList>
            <person name="Varghese N."/>
            <person name="Submissions S."/>
        </authorList>
    </citation>
    <scope>NUCLEOTIDE SEQUENCE [LARGE SCALE GENOMIC DNA]</scope>
    <source>
        <strain evidence="7">DSM 19482</strain>
    </source>
</reference>
<feature type="transmembrane region" description="Helical" evidence="5">
    <location>
        <begin position="61"/>
        <end position="80"/>
    </location>
</feature>
<keyword evidence="3 5" id="KW-1133">Transmembrane helix</keyword>
<keyword evidence="7" id="KW-1185">Reference proteome</keyword>
<evidence type="ECO:0000256" key="2">
    <source>
        <dbReference type="ARBA" id="ARBA00022692"/>
    </source>
</evidence>
<evidence type="ECO:0000313" key="7">
    <source>
        <dbReference type="Proteomes" id="UP000187261"/>
    </source>
</evidence>
<keyword evidence="4 5" id="KW-0472">Membrane</keyword>
<dbReference type="Pfam" id="PF04193">
    <property type="entry name" value="PQ-loop"/>
    <property type="match status" value="1"/>
</dbReference>
<feature type="transmembrane region" description="Helical" evidence="5">
    <location>
        <begin position="6"/>
        <end position="23"/>
    </location>
</feature>
<dbReference type="OrthoDB" id="122062at2"/>
<dbReference type="NCBIfam" id="NF037968">
    <property type="entry name" value="SemiSWEET_2"/>
    <property type="match status" value="1"/>
</dbReference>
<dbReference type="EMBL" id="FTPU01000002">
    <property type="protein sequence ID" value="SIT95521.1"/>
    <property type="molecule type" value="Genomic_DNA"/>
</dbReference>
<evidence type="ECO:0000256" key="4">
    <source>
        <dbReference type="ARBA" id="ARBA00023136"/>
    </source>
</evidence>
<dbReference type="STRING" id="1121284.SAMN05660493_00168"/>
<comment type="subcellular location">
    <subcellularLocation>
        <location evidence="1">Membrane</location>
        <topology evidence="1">Multi-pass membrane protein</topology>
    </subcellularLocation>
</comment>